<dbReference type="SUPFAM" id="SSF53649">
    <property type="entry name" value="Alkaline phosphatase-like"/>
    <property type="match status" value="1"/>
</dbReference>
<evidence type="ECO:0000313" key="1">
    <source>
        <dbReference type="EMBL" id="MCH5598264.1"/>
    </source>
</evidence>
<keyword evidence="2" id="KW-1185">Reference proteome</keyword>
<dbReference type="EMBL" id="JAKWBL010000001">
    <property type="protein sequence ID" value="MCH5598264.1"/>
    <property type="molecule type" value="Genomic_DNA"/>
</dbReference>
<name>A0ABS9SJA0_9BACT</name>
<dbReference type="RefSeq" id="WP_240827930.1">
    <property type="nucleotide sequence ID" value="NZ_JAKWBL010000001.1"/>
</dbReference>
<proteinExistence type="predicted"/>
<sequence>MYNLDNDLGEHNDLSKSNPDKLKELAKLWTIELKKRGAQMPTWKKDGKQVAWPDELVK</sequence>
<gene>
    <name evidence="1" type="ORF">MKP09_10260</name>
</gene>
<dbReference type="Gene3D" id="3.30.1120.10">
    <property type="match status" value="1"/>
</dbReference>
<comment type="caution">
    <text evidence="1">The sequence shown here is derived from an EMBL/GenBank/DDBJ whole genome shotgun (WGS) entry which is preliminary data.</text>
</comment>
<protein>
    <submittedName>
        <fullName evidence="1">Uncharacterized protein</fullName>
    </submittedName>
</protein>
<dbReference type="InterPro" id="IPR017850">
    <property type="entry name" value="Alkaline_phosphatase_core_sf"/>
</dbReference>
<evidence type="ECO:0000313" key="2">
    <source>
        <dbReference type="Proteomes" id="UP001202248"/>
    </source>
</evidence>
<reference evidence="1 2" key="1">
    <citation type="submission" date="2022-02" db="EMBL/GenBank/DDBJ databases">
        <authorList>
            <person name="Min J."/>
        </authorList>
    </citation>
    <scope>NUCLEOTIDE SEQUENCE [LARGE SCALE GENOMIC DNA]</scope>
    <source>
        <strain evidence="1 2">GR10-1</strain>
    </source>
</reference>
<dbReference type="Proteomes" id="UP001202248">
    <property type="component" value="Unassembled WGS sequence"/>
</dbReference>
<accession>A0ABS9SJA0</accession>
<organism evidence="1 2">
    <name type="scientific">Niabella ginsengisoli</name>
    <dbReference type="NCBI Taxonomy" id="522298"/>
    <lineage>
        <taxon>Bacteria</taxon>
        <taxon>Pseudomonadati</taxon>
        <taxon>Bacteroidota</taxon>
        <taxon>Chitinophagia</taxon>
        <taxon>Chitinophagales</taxon>
        <taxon>Chitinophagaceae</taxon>
        <taxon>Niabella</taxon>
    </lineage>
</organism>